<keyword evidence="13" id="KW-1185">Reference proteome</keyword>
<evidence type="ECO:0000313" key="13">
    <source>
        <dbReference type="Proteomes" id="UP000295565"/>
    </source>
</evidence>
<dbReference type="GO" id="GO:0043190">
    <property type="term" value="C:ATP-binding cassette (ABC) transporter complex"/>
    <property type="evidence" value="ECO:0007669"/>
    <property type="project" value="InterPro"/>
</dbReference>
<dbReference type="PANTHER" id="PTHR30133:SF2">
    <property type="entry name" value="ARGININE ABC TRANSPORTER PERMEASE PROTEIN ARTQ"/>
    <property type="match status" value="1"/>
</dbReference>
<evidence type="ECO:0000256" key="8">
    <source>
        <dbReference type="ARBA" id="ARBA00022989"/>
    </source>
</evidence>
<dbReference type="GO" id="GO:0022857">
    <property type="term" value="F:transmembrane transporter activity"/>
    <property type="evidence" value="ECO:0007669"/>
    <property type="project" value="InterPro"/>
</dbReference>
<keyword evidence="3 10" id="KW-0813">Transport</keyword>
<accession>A0A4R1K486</accession>
<dbReference type="PANTHER" id="PTHR30133">
    <property type="entry name" value="CATIONIC AMINO ACID TRANSPORTER, MEMBRANE COMPONENT"/>
    <property type="match status" value="1"/>
</dbReference>
<keyword evidence="7" id="KW-0029">Amino-acid transport</keyword>
<sequence>MNVLIQSIFGENSWSGLIIQATITTLLLSIVAMIVGAVIGALVALCKLSPRRLFNQIGSGYSIIFRGVPELLIIYLFYFGGSGFVSYFAKMFGHQGFVEIPPFLVGALAIGLISASYQGEVFRAAKAAQPAGQIEAALAIGMNRKFIFLRIIVPQVIRYALPGLANVWQMSLKDSALISVTGVIEIMRASQIISGSTGEYLRYYMVGGACYLILTFITNQLFERMEKRMNHVRSKSAAEVAA</sequence>
<evidence type="ECO:0000256" key="5">
    <source>
        <dbReference type="ARBA" id="ARBA00022519"/>
    </source>
</evidence>
<dbReference type="CDD" id="cd06261">
    <property type="entry name" value="TM_PBP2"/>
    <property type="match status" value="1"/>
</dbReference>
<dbReference type="NCBIfam" id="TIGR01726">
    <property type="entry name" value="HEQRo_perm_3TM"/>
    <property type="match status" value="1"/>
</dbReference>
<protein>
    <submittedName>
        <fullName evidence="12">Octopine/nopaline transport system permease protein</fullName>
    </submittedName>
</protein>
<organism evidence="12 13">
    <name type="scientific">Celerinatantimonas diazotrophica</name>
    <dbReference type="NCBI Taxonomy" id="412034"/>
    <lineage>
        <taxon>Bacteria</taxon>
        <taxon>Pseudomonadati</taxon>
        <taxon>Pseudomonadota</taxon>
        <taxon>Gammaproteobacteria</taxon>
        <taxon>Celerinatantimonadaceae</taxon>
        <taxon>Celerinatantimonas</taxon>
    </lineage>
</organism>
<evidence type="ECO:0000256" key="9">
    <source>
        <dbReference type="ARBA" id="ARBA00023136"/>
    </source>
</evidence>
<dbReference type="Pfam" id="PF00528">
    <property type="entry name" value="BPD_transp_1"/>
    <property type="match status" value="1"/>
</dbReference>
<dbReference type="InterPro" id="IPR051613">
    <property type="entry name" value="ABC_transp_permease_HisMQ"/>
</dbReference>
<evidence type="ECO:0000259" key="11">
    <source>
        <dbReference type="PROSITE" id="PS50928"/>
    </source>
</evidence>
<keyword evidence="9 10" id="KW-0472">Membrane</keyword>
<keyword evidence="6 10" id="KW-0812">Transmembrane</keyword>
<dbReference type="EMBL" id="SMGD01000011">
    <property type="protein sequence ID" value="TCK58737.1"/>
    <property type="molecule type" value="Genomic_DNA"/>
</dbReference>
<feature type="transmembrane region" description="Helical" evidence="10">
    <location>
        <begin position="100"/>
        <end position="117"/>
    </location>
</feature>
<dbReference type="RefSeq" id="WP_131911699.1">
    <property type="nucleotide sequence ID" value="NZ_OU594967.1"/>
</dbReference>
<comment type="similarity">
    <text evidence="2">Belongs to the binding-protein-dependent transport system permease family. HisMQ subfamily.</text>
</comment>
<reference evidence="12 13" key="1">
    <citation type="submission" date="2019-03" db="EMBL/GenBank/DDBJ databases">
        <title>Genomic Encyclopedia of Type Strains, Phase IV (KMG-IV): sequencing the most valuable type-strain genomes for metagenomic binning, comparative biology and taxonomic classification.</title>
        <authorList>
            <person name="Goeker M."/>
        </authorList>
    </citation>
    <scope>NUCLEOTIDE SEQUENCE [LARGE SCALE GENOMIC DNA]</scope>
    <source>
        <strain evidence="12 13">DSM 18577</strain>
    </source>
</reference>
<comment type="subcellular location">
    <subcellularLocation>
        <location evidence="1">Cell inner membrane</location>
        <topology evidence="1">Multi-pass membrane protein</topology>
    </subcellularLocation>
    <subcellularLocation>
        <location evidence="10">Cell membrane</location>
        <topology evidence="10">Multi-pass membrane protein</topology>
    </subcellularLocation>
</comment>
<dbReference type="SUPFAM" id="SSF161098">
    <property type="entry name" value="MetI-like"/>
    <property type="match status" value="1"/>
</dbReference>
<evidence type="ECO:0000256" key="7">
    <source>
        <dbReference type="ARBA" id="ARBA00022970"/>
    </source>
</evidence>
<feature type="transmembrane region" description="Helical" evidence="10">
    <location>
        <begin position="203"/>
        <end position="222"/>
    </location>
</feature>
<comment type="caution">
    <text evidence="12">The sequence shown here is derived from an EMBL/GenBank/DDBJ whole genome shotgun (WGS) entry which is preliminary data.</text>
</comment>
<dbReference type="InterPro" id="IPR035906">
    <property type="entry name" value="MetI-like_sf"/>
</dbReference>
<dbReference type="PROSITE" id="PS50928">
    <property type="entry name" value="ABC_TM1"/>
    <property type="match status" value="1"/>
</dbReference>
<evidence type="ECO:0000256" key="4">
    <source>
        <dbReference type="ARBA" id="ARBA00022475"/>
    </source>
</evidence>
<dbReference type="InterPro" id="IPR010065">
    <property type="entry name" value="AA_ABC_transptr_permease_3TM"/>
</dbReference>
<dbReference type="GO" id="GO:0006865">
    <property type="term" value="P:amino acid transport"/>
    <property type="evidence" value="ECO:0007669"/>
    <property type="project" value="UniProtKB-KW"/>
</dbReference>
<dbReference type="Proteomes" id="UP000295565">
    <property type="component" value="Unassembled WGS sequence"/>
</dbReference>
<feature type="transmembrane region" description="Helical" evidence="10">
    <location>
        <begin position="67"/>
        <end position="88"/>
    </location>
</feature>
<feature type="transmembrane region" description="Helical" evidence="10">
    <location>
        <begin position="17"/>
        <end position="46"/>
    </location>
</feature>
<name>A0A4R1K486_9GAMM</name>
<dbReference type="Gene3D" id="1.10.3720.10">
    <property type="entry name" value="MetI-like"/>
    <property type="match status" value="1"/>
</dbReference>
<evidence type="ECO:0000256" key="1">
    <source>
        <dbReference type="ARBA" id="ARBA00004429"/>
    </source>
</evidence>
<evidence type="ECO:0000256" key="3">
    <source>
        <dbReference type="ARBA" id="ARBA00022448"/>
    </source>
</evidence>
<evidence type="ECO:0000313" key="12">
    <source>
        <dbReference type="EMBL" id="TCK58737.1"/>
    </source>
</evidence>
<gene>
    <name evidence="12" type="ORF">EV690_0881</name>
</gene>
<dbReference type="InterPro" id="IPR000515">
    <property type="entry name" value="MetI-like"/>
</dbReference>
<evidence type="ECO:0000256" key="6">
    <source>
        <dbReference type="ARBA" id="ARBA00022692"/>
    </source>
</evidence>
<dbReference type="OrthoDB" id="7026155at2"/>
<dbReference type="AlphaFoldDB" id="A0A4R1K486"/>
<proteinExistence type="inferred from homology"/>
<keyword evidence="5" id="KW-0997">Cell inner membrane</keyword>
<keyword evidence="8 10" id="KW-1133">Transmembrane helix</keyword>
<feature type="transmembrane region" description="Helical" evidence="10">
    <location>
        <begin position="147"/>
        <end position="168"/>
    </location>
</feature>
<evidence type="ECO:0000256" key="10">
    <source>
        <dbReference type="RuleBase" id="RU363032"/>
    </source>
</evidence>
<evidence type="ECO:0000256" key="2">
    <source>
        <dbReference type="ARBA" id="ARBA00010072"/>
    </source>
</evidence>
<feature type="domain" description="ABC transmembrane type-1" evidence="11">
    <location>
        <begin position="22"/>
        <end position="222"/>
    </location>
</feature>
<keyword evidence="4" id="KW-1003">Cell membrane</keyword>